<organism evidence="1 2">
    <name type="scientific">Serratia rubidaea</name>
    <name type="common">Serratia marinorubra</name>
    <dbReference type="NCBI Taxonomy" id="61652"/>
    <lineage>
        <taxon>Bacteria</taxon>
        <taxon>Pseudomonadati</taxon>
        <taxon>Pseudomonadota</taxon>
        <taxon>Gammaproteobacteria</taxon>
        <taxon>Enterobacterales</taxon>
        <taxon>Yersiniaceae</taxon>
        <taxon>Serratia</taxon>
    </lineage>
</organism>
<evidence type="ECO:0000313" key="2">
    <source>
        <dbReference type="Proteomes" id="UP000624159"/>
    </source>
</evidence>
<reference evidence="1 2" key="1">
    <citation type="submission" date="2020-11" db="EMBL/GenBank/DDBJ databases">
        <title>Enhanced detection system for hospital associated transmission using whole genome sequencing surveillance.</title>
        <authorList>
            <person name="Harrison L.H."/>
            <person name="Van Tyne D."/>
            <person name="Marsh J.W."/>
            <person name="Griffith M.P."/>
            <person name="Snyder D.J."/>
            <person name="Cooper V.S."/>
            <person name="Mustapha M."/>
        </authorList>
    </citation>
    <scope>NUCLEOTIDE SEQUENCE [LARGE SCALE GENOMIC DNA]</scope>
    <source>
        <strain evidence="1 2">SER00230</strain>
    </source>
</reference>
<protein>
    <recommendedName>
        <fullName evidence="3">Cell division protein ZipA</fullName>
    </recommendedName>
</protein>
<keyword evidence="2" id="KW-1185">Reference proteome</keyword>
<evidence type="ECO:0000313" key="1">
    <source>
        <dbReference type="EMBL" id="MBH1929057.1"/>
    </source>
</evidence>
<proteinExistence type="predicted"/>
<evidence type="ECO:0008006" key="3">
    <source>
        <dbReference type="Google" id="ProtNLM"/>
    </source>
</evidence>
<dbReference type="EMBL" id="JADULK010000002">
    <property type="protein sequence ID" value="MBH1929057.1"/>
    <property type="molecule type" value="Genomic_DNA"/>
</dbReference>
<gene>
    <name evidence="1" type="ORF">I5U13_05170</name>
</gene>
<dbReference type="Proteomes" id="UP000624159">
    <property type="component" value="Unassembled WGS sequence"/>
</dbReference>
<dbReference type="RefSeq" id="WP_164722808.1">
    <property type="nucleotide sequence ID" value="NZ_JADULK010000002.1"/>
</dbReference>
<comment type="caution">
    <text evidence="1">The sequence shown here is derived from an EMBL/GenBank/DDBJ whole genome shotgun (WGS) entry which is preliminary data.</text>
</comment>
<accession>A0ABS0M9P8</accession>
<name>A0ABS0M9P8_SERRU</name>
<sequence>MNRIEIALVVVCIILTTLLFSKSGDVMRRSRSRYEVIAEEPVYSSRLKLR</sequence>